<protein>
    <recommendedName>
        <fullName evidence="2">Vps53 N-terminal domain-containing protein</fullName>
    </recommendedName>
</protein>
<dbReference type="GO" id="GO:0005829">
    <property type="term" value="C:cytosol"/>
    <property type="evidence" value="ECO:0007669"/>
    <property type="project" value="GOC"/>
</dbReference>
<feature type="coiled-coil region" evidence="1">
    <location>
        <begin position="74"/>
        <end position="101"/>
    </location>
</feature>
<dbReference type="InterPro" id="IPR007234">
    <property type="entry name" value="Vps53_N"/>
</dbReference>
<dbReference type="InterPro" id="IPR039766">
    <property type="entry name" value="Vps53"/>
</dbReference>
<name>A0A3N4JPT8_9PEZI</name>
<dbReference type="PANTHER" id="PTHR12820">
    <property type="entry name" value="VACUOLAR SORTING PROTEIN 53"/>
    <property type="match status" value="1"/>
</dbReference>
<feature type="domain" description="Vps53 N-terminal" evidence="2">
    <location>
        <begin position="50"/>
        <end position="133"/>
    </location>
</feature>
<gene>
    <name evidence="3" type="ORF">L873DRAFT_1843065</name>
</gene>
<accession>A0A3N4JPT8</accession>
<proteinExistence type="predicted"/>
<sequence length="326" mass="36111">MFASNGRFPAHGVNPGADYNPKIHLNTRFSHPSTSFAIPSTSYALHNHPDPLDNEITQLVITQSTTNADSLAGISSAKAELADLLENIDTVRKRAIRAEDAISAMTADTKKLDSTKRNLTLSMRVLKRSQMLILELVAHFLSFRSFDQIATLSQNIADLKGELLEQVCEDSEMVFVKEEVSSRKGMLSEACMVMDALGDGTRETLDFEHYHERRFSADRMSIDTMSSREERPLIFGKGISEAFEPHISLWVDGLDNCATKQLFPMEKAGALTGEDILVVLNCAHYAHATTQQLEDKVKSKVDPEFSSKVDFGKQQDAFLGVVTPAI</sequence>
<evidence type="ECO:0000313" key="3">
    <source>
        <dbReference type="EMBL" id="RPB00273.1"/>
    </source>
</evidence>
<dbReference type="STRING" id="1336337.A0A3N4JPT8"/>
<dbReference type="GO" id="GO:0042147">
    <property type="term" value="P:retrograde transport, endosome to Golgi"/>
    <property type="evidence" value="ECO:0007669"/>
    <property type="project" value="InterPro"/>
</dbReference>
<dbReference type="GO" id="GO:0000938">
    <property type="term" value="C:GARP complex"/>
    <property type="evidence" value="ECO:0007669"/>
    <property type="project" value="InterPro"/>
</dbReference>
<keyword evidence="4" id="KW-1185">Reference proteome</keyword>
<dbReference type="AlphaFoldDB" id="A0A3N4JPT8"/>
<evidence type="ECO:0000259" key="2">
    <source>
        <dbReference type="Pfam" id="PF04100"/>
    </source>
</evidence>
<keyword evidence="1" id="KW-0175">Coiled coil</keyword>
<dbReference type="EMBL" id="ML120381">
    <property type="protein sequence ID" value="RPB00273.1"/>
    <property type="molecule type" value="Genomic_DNA"/>
</dbReference>
<dbReference type="Proteomes" id="UP000276215">
    <property type="component" value="Unassembled WGS sequence"/>
</dbReference>
<dbReference type="OrthoDB" id="10261632at2759"/>
<dbReference type="Pfam" id="PF04100">
    <property type="entry name" value="Vps53_N"/>
    <property type="match status" value="1"/>
</dbReference>
<evidence type="ECO:0000256" key="1">
    <source>
        <dbReference type="SAM" id="Coils"/>
    </source>
</evidence>
<organism evidence="3 4">
    <name type="scientific">Choiromyces venosus 120613-1</name>
    <dbReference type="NCBI Taxonomy" id="1336337"/>
    <lineage>
        <taxon>Eukaryota</taxon>
        <taxon>Fungi</taxon>
        <taxon>Dikarya</taxon>
        <taxon>Ascomycota</taxon>
        <taxon>Pezizomycotina</taxon>
        <taxon>Pezizomycetes</taxon>
        <taxon>Pezizales</taxon>
        <taxon>Tuberaceae</taxon>
        <taxon>Choiromyces</taxon>
    </lineage>
</organism>
<evidence type="ECO:0000313" key="4">
    <source>
        <dbReference type="Proteomes" id="UP000276215"/>
    </source>
</evidence>
<reference evidence="3 4" key="1">
    <citation type="journal article" date="2018" name="Nat. Ecol. Evol.">
        <title>Pezizomycetes genomes reveal the molecular basis of ectomycorrhizal truffle lifestyle.</title>
        <authorList>
            <person name="Murat C."/>
            <person name="Payen T."/>
            <person name="Noel B."/>
            <person name="Kuo A."/>
            <person name="Morin E."/>
            <person name="Chen J."/>
            <person name="Kohler A."/>
            <person name="Krizsan K."/>
            <person name="Balestrini R."/>
            <person name="Da Silva C."/>
            <person name="Montanini B."/>
            <person name="Hainaut M."/>
            <person name="Levati E."/>
            <person name="Barry K.W."/>
            <person name="Belfiori B."/>
            <person name="Cichocki N."/>
            <person name="Clum A."/>
            <person name="Dockter R.B."/>
            <person name="Fauchery L."/>
            <person name="Guy J."/>
            <person name="Iotti M."/>
            <person name="Le Tacon F."/>
            <person name="Lindquist E.A."/>
            <person name="Lipzen A."/>
            <person name="Malagnac F."/>
            <person name="Mello A."/>
            <person name="Molinier V."/>
            <person name="Miyauchi S."/>
            <person name="Poulain J."/>
            <person name="Riccioni C."/>
            <person name="Rubini A."/>
            <person name="Sitrit Y."/>
            <person name="Splivallo R."/>
            <person name="Traeger S."/>
            <person name="Wang M."/>
            <person name="Zifcakova L."/>
            <person name="Wipf D."/>
            <person name="Zambonelli A."/>
            <person name="Paolocci F."/>
            <person name="Nowrousian M."/>
            <person name="Ottonello S."/>
            <person name="Baldrian P."/>
            <person name="Spatafora J.W."/>
            <person name="Henrissat B."/>
            <person name="Nagy L.G."/>
            <person name="Aury J.M."/>
            <person name="Wincker P."/>
            <person name="Grigoriev I.V."/>
            <person name="Bonfante P."/>
            <person name="Martin F.M."/>
        </authorList>
    </citation>
    <scope>NUCLEOTIDE SEQUENCE [LARGE SCALE GENOMIC DNA]</scope>
    <source>
        <strain evidence="3 4">120613-1</strain>
    </source>
</reference>
<dbReference type="PANTHER" id="PTHR12820:SF0">
    <property type="entry name" value="VACUOLAR PROTEIN SORTING-ASSOCIATED PROTEIN 53 HOMOLOG"/>
    <property type="match status" value="1"/>
</dbReference>